<dbReference type="Pfam" id="PF01177">
    <property type="entry name" value="Asp_Glu_race"/>
    <property type="match status" value="1"/>
</dbReference>
<feature type="binding site" evidence="7">
    <location>
        <begin position="78"/>
        <end position="79"/>
    </location>
    <ligand>
        <name>substrate</name>
    </ligand>
</feature>
<evidence type="ECO:0000256" key="1">
    <source>
        <dbReference type="ARBA" id="ARBA00001602"/>
    </source>
</evidence>
<evidence type="ECO:0000256" key="3">
    <source>
        <dbReference type="ARBA" id="ARBA00022960"/>
    </source>
</evidence>
<evidence type="ECO:0000313" key="8">
    <source>
        <dbReference type="EMBL" id="QJC57130.1"/>
    </source>
</evidence>
<dbReference type="InterPro" id="IPR033134">
    <property type="entry name" value="Asp/Glu_racemase_AS_2"/>
</dbReference>
<comment type="function">
    <text evidence="7">Provides the (R)-glutamate required for cell wall biosynthesis.</text>
</comment>
<dbReference type="InterPro" id="IPR004391">
    <property type="entry name" value="Glu_race"/>
</dbReference>
<accession>A0A6H2HBC7</accession>
<evidence type="ECO:0000256" key="2">
    <source>
        <dbReference type="ARBA" id="ARBA00013090"/>
    </source>
</evidence>
<feature type="binding site" evidence="7">
    <location>
        <begin position="14"/>
        <end position="15"/>
    </location>
    <ligand>
        <name>substrate</name>
    </ligand>
</feature>
<dbReference type="EMBL" id="CP051461">
    <property type="protein sequence ID" value="QJC57130.1"/>
    <property type="molecule type" value="Genomic_DNA"/>
</dbReference>
<dbReference type="NCBIfam" id="TIGR00067">
    <property type="entry name" value="glut_race"/>
    <property type="match status" value="1"/>
</dbReference>
<keyword evidence="3 7" id="KW-0133">Cell shape</keyword>
<dbReference type="InterPro" id="IPR015942">
    <property type="entry name" value="Asp/Glu/hydantoin_racemase"/>
</dbReference>
<name>A0A6H2HBC7_9BURK</name>
<comment type="similarity">
    <text evidence="7">Belongs to the aspartate/glutamate racemases family.</text>
</comment>
<dbReference type="UniPathway" id="UPA00219"/>
<keyword evidence="5 7" id="KW-0413">Isomerase</keyword>
<dbReference type="PROSITE" id="PS00923">
    <property type="entry name" value="ASP_GLU_RACEMASE_1"/>
    <property type="match status" value="1"/>
</dbReference>
<feature type="binding site" evidence="7">
    <location>
        <begin position="196"/>
        <end position="197"/>
    </location>
    <ligand>
        <name>substrate</name>
    </ligand>
</feature>
<keyword evidence="6 7" id="KW-0961">Cell wall biogenesis/degradation</keyword>
<dbReference type="GO" id="GO:0008360">
    <property type="term" value="P:regulation of cell shape"/>
    <property type="evidence" value="ECO:0007669"/>
    <property type="project" value="UniProtKB-KW"/>
</dbReference>
<comment type="pathway">
    <text evidence="7">Cell wall biogenesis; peptidoglycan biosynthesis.</text>
</comment>
<dbReference type="Gene3D" id="3.40.50.1860">
    <property type="match status" value="2"/>
</dbReference>
<dbReference type="InterPro" id="IPR001920">
    <property type="entry name" value="Asp/Glu_race"/>
</dbReference>
<dbReference type="InterPro" id="IPR018187">
    <property type="entry name" value="Asp/Glu_racemase_AS_1"/>
</dbReference>
<organism evidence="8 9">
    <name type="scientific">Polaromonas vacuolata</name>
    <dbReference type="NCBI Taxonomy" id="37448"/>
    <lineage>
        <taxon>Bacteria</taxon>
        <taxon>Pseudomonadati</taxon>
        <taxon>Pseudomonadota</taxon>
        <taxon>Betaproteobacteria</taxon>
        <taxon>Burkholderiales</taxon>
        <taxon>Comamonadaceae</taxon>
        <taxon>Polaromonas</taxon>
    </lineage>
</organism>
<dbReference type="HAMAP" id="MF_00258">
    <property type="entry name" value="Glu_racemase"/>
    <property type="match status" value="1"/>
</dbReference>
<dbReference type="GO" id="GO:0009252">
    <property type="term" value="P:peptidoglycan biosynthetic process"/>
    <property type="evidence" value="ECO:0007669"/>
    <property type="project" value="UniProtKB-UniRule"/>
</dbReference>
<feature type="active site" description="Proton donor/acceptor" evidence="7">
    <location>
        <position position="195"/>
    </location>
</feature>
<dbReference type="SUPFAM" id="SSF53681">
    <property type="entry name" value="Aspartate/glutamate racemase"/>
    <property type="match status" value="2"/>
</dbReference>
<feature type="active site" description="Proton donor/acceptor" evidence="7">
    <location>
        <position position="77"/>
    </location>
</feature>
<evidence type="ECO:0000256" key="7">
    <source>
        <dbReference type="HAMAP-Rule" id="MF_00258"/>
    </source>
</evidence>
<dbReference type="RefSeq" id="WP_337778948.1">
    <property type="nucleotide sequence ID" value="NZ_CP051461.1"/>
</dbReference>
<keyword evidence="4 7" id="KW-0573">Peptidoglycan synthesis</keyword>
<dbReference type="AlphaFoldDB" id="A0A6H2HBC7"/>
<dbReference type="GO" id="GO:0071555">
    <property type="term" value="P:cell wall organization"/>
    <property type="evidence" value="ECO:0007669"/>
    <property type="project" value="UniProtKB-KW"/>
</dbReference>
<evidence type="ECO:0000256" key="6">
    <source>
        <dbReference type="ARBA" id="ARBA00023316"/>
    </source>
</evidence>
<dbReference type="KEGG" id="pvac:HC248_02446"/>
<gene>
    <name evidence="7 8" type="primary">murI</name>
    <name evidence="8" type="ORF">HC248_02446</name>
</gene>
<dbReference type="PANTHER" id="PTHR21198">
    <property type="entry name" value="GLUTAMATE RACEMASE"/>
    <property type="match status" value="1"/>
</dbReference>
<reference evidence="8 9" key="1">
    <citation type="submission" date="2020-04" db="EMBL/GenBank/DDBJ databases">
        <title>Complete genome of a Psychrophilic, Marine, Gas Vacuolate Bacterium Polaromonas vacuolata KCTC 22033T.</title>
        <authorList>
            <person name="Hwang K."/>
            <person name="Kim K.M."/>
        </authorList>
    </citation>
    <scope>NUCLEOTIDE SEQUENCE [LARGE SCALE GENOMIC DNA]</scope>
    <source>
        <strain evidence="8 9">KCTC 22033</strain>
    </source>
</reference>
<dbReference type="PROSITE" id="PS00924">
    <property type="entry name" value="ASP_GLU_RACEMASE_2"/>
    <property type="match status" value="1"/>
</dbReference>
<evidence type="ECO:0000256" key="5">
    <source>
        <dbReference type="ARBA" id="ARBA00023235"/>
    </source>
</evidence>
<dbReference type="GO" id="GO:0008881">
    <property type="term" value="F:glutamate racemase activity"/>
    <property type="evidence" value="ECO:0007669"/>
    <property type="project" value="UniProtKB-UniRule"/>
</dbReference>
<feature type="binding site" evidence="7">
    <location>
        <begin position="46"/>
        <end position="47"/>
    </location>
    <ligand>
        <name>substrate</name>
    </ligand>
</feature>
<comment type="catalytic activity">
    <reaction evidence="1 7">
        <text>L-glutamate = D-glutamate</text>
        <dbReference type="Rhea" id="RHEA:12813"/>
        <dbReference type="ChEBI" id="CHEBI:29985"/>
        <dbReference type="ChEBI" id="CHEBI:29986"/>
        <dbReference type="EC" id="5.1.1.3"/>
    </reaction>
</comment>
<proteinExistence type="inferred from homology"/>
<evidence type="ECO:0000313" key="9">
    <source>
        <dbReference type="Proteomes" id="UP000502041"/>
    </source>
</evidence>
<keyword evidence="9" id="KW-1185">Reference proteome</keyword>
<dbReference type="Proteomes" id="UP000502041">
    <property type="component" value="Chromosome"/>
</dbReference>
<evidence type="ECO:0000256" key="4">
    <source>
        <dbReference type="ARBA" id="ARBA00022984"/>
    </source>
</evidence>
<dbReference type="PANTHER" id="PTHR21198:SF2">
    <property type="entry name" value="GLUTAMATE RACEMASE"/>
    <property type="match status" value="1"/>
</dbReference>
<dbReference type="EC" id="5.1.1.3" evidence="2 7"/>
<sequence>MTLQLPSSTIGVFDSGIGGLSVLAALRAELPAHDFVYAADSAHSPYGERDTAYVLERSRKLVNWLYQQRISILVLACNTATAAAIEQLRAEFPQLPMVGVEPALKPACLVSKTGHVGVLATRSTLASRRFQALLAAQVGSAHFTLQACDGLADAIEQSAISGDTTQTLALCQKYTSMMGTFGDHDEAIDTLVLGCTHYPFVSDQLQQLLGSGVQLLSNGAAVARQARRLLTASMPTSSQAETTSKLGNIRLVSTGQAQTLQAAANRWLGLEAVVEVLAI</sequence>
<protein>
    <recommendedName>
        <fullName evidence="2 7">Glutamate racemase</fullName>
        <ecNumber evidence="2 7">5.1.1.3</ecNumber>
    </recommendedName>
</protein>